<dbReference type="CDD" id="cd10567">
    <property type="entry name" value="SWIB-MDM2_like"/>
    <property type="match status" value="1"/>
</dbReference>
<proteinExistence type="predicted"/>
<feature type="compositionally biased region" description="Low complexity" evidence="1">
    <location>
        <begin position="9"/>
        <end position="24"/>
    </location>
</feature>
<reference evidence="3" key="1">
    <citation type="journal article" date="2020" name="Nature">
        <title>Giant virus diversity and host interactions through global metagenomics.</title>
        <authorList>
            <person name="Schulz F."/>
            <person name="Roux S."/>
            <person name="Paez-Espino D."/>
            <person name="Jungbluth S."/>
            <person name="Walsh D.A."/>
            <person name="Denef V.J."/>
            <person name="McMahon K.D."/>
            <person name="Konstantinidis K.T."/>
            <person name="Eloe-Fadrosh E.A."/>
            <person name="Kyrpides N.C."/>
            <person name="Woyke T."/>
        </authorList>
    </citation>
    <scope>NUCLEOTIDE SEQUENCE</scope>
    <source>
        <strain evidence="3">GVMAG-M-3300023179-99</strain>
    </source>
</reference>
<dbReference type="AlphaFoldDB" id="A0A6C0HF57"/>
<feature type="region of interest" description="Disordered" evidence="1">
    <location>
        <begin position="1"/>
        <end position="24"/>
    </location>
</feature>
<feature type="domain" description="DM2" evidence="2">
    <location>
        <begin position="118"/>
        <end position="201"/>
    </location>
</feature>
<dbReference type="InterPro" id="IPR036885">
    <property type="entry name" value="SWIB_MDM2_dom_sf"/>
</dbReference>
<name>A0A6C0HF57_9ZZZZ</name>
<accession>A0A6C0HF57</accession>
<organism evidence="3">
    <name type="scientific">viral metagenome</name>
    <dbReference type="NCBI Taxonomy" id="1070528"/>
    <lineage>
        <taxon>unclassified sequences</taxon>
        <taxon>metagenomes</taxon>
        <taxon>organismal metagenomes</taxon>
    </lineage>
</organism>
<dbReference type="InterPro" id="IPR003121">
    <property type="entry name" value="SWIB_MDM2_domain"/>
</dbReference>
<protein>
    <recommendedName>
        <fullName evidence="2">DM2 domain-containing protein</fullName>
    </recommendedName>
</protein>
<dbReference type="Gene3D" id="1.10.245.10">
    <property type="entry name" value="SWIB/MDM2 domain"/>
    <property type="match status" value="1"/>
</dbReference>
<sequence length="203" mass="22643">MSSVSSPVKANKMPAKTAKPAKTPAVETVVVPVATPAAVPAPVETRSADAVLTSLQETLKTLKSDLTSRLAAVSHDLVEVSKAVKRELRDSKRRRKVDPATLSPEDRAIWEARRKNNAFLKPRLLTDEMCTFMGLPAKSQRSQTDVTKFVSAYVKQHNCFDPKFKRRIVPDTKLAKLLRTKDKDEVTYLNLQSFLKVHYVKTA</sequence>
<dbReference type="Pfam" id="PF02201">
    <property type="entry name" value="SWIB"/>
    <property type="match status" value="1"/>
</dbReference>
<evidence type="ECO:0000259" key="2">
    <source>
        <dbReference type="PROSITE" id="PS51925"/>
    </source>
</evidence>
<dbReference type="EMBL" id="MN739946">
    <property type="protein sequence ID" value="QHT79139.1"/>
    <property type="molecule type" value="Genomic_DNA"/>
</dbReference>
<dbReference type="PROSITE" id="PS51925">
    <property type="entry name" value="SWIB_MDM2"/>
    <property type="match status" value="1"/>
</dbReference>
<evidence type="ECO:0000313" key="3">
    <source>
        <dbReference type="EMBL" id="QHT79139.1"/>
    </source>
</evidence>
<evidence type="ECO:0000256" key="1">
    <source>
        <dbReference type="SAM" id="MobiDB-lite"/>
    </source>
</evidence>
<dbReference type="SUPFAM" id="SSF47592">
    <property type="entry name" value="SWIB/MDM2 domain"/>
    <property type="match status" value="1"/>
</dbReference>